<evidence type="ECO:0000256" key="1">
    <source>
        <dbReference type="ARBA" id="ARBA00007457"/>
    </source>
</evidence>
<dbReference type="PANTHER" id="PTHR21029">
    <property type="entry name" value="R-SEVEN BINDING PROTEIN (R7BP) HOMOLOG"/>
    <property type="match status" value="1"/>
</dbReference>
<dbReference type="STRING" id="137246.A0A401T3K1"/>
<gene>
    <name evidence="3" type="ORF">chiPu_0015668</name>
</gene>
<sequence length="216" mass="24858">MTKGQIGECNLVIQDLNIQVALFRELVISIGNGSCDSPAVRKEIRDVRATCKALAKQSHQVCSPLYSLEDEDLQPGICRIHILFYGCLEMFITEMLKSLYLMESFQIRKKEQIICPTPGIPYEREEEHSQAPFLEDITYSSSSQELDMLASHLDTALEMECTESDIQEMRYLLRNLRDSIPHYLKIQDETCLLTPSPTHLKIRRRKRKCGLCCIKK</sequence>
<dbReference type="AlphaFoldDB" id="A0A401T3K1"/>
<protein>
    <recommendedName>
        <fullName evidence="5">Regulator of G-protein signaling 7-binding protein</fullName>
    </recommendedName>
</protein>
<dbReference type="EMBL" id="BEZZ01000952">
    <property type="protein sequence ID" value="GCC37167.1"/>
    <property type="molecule type" value="Genomic_DNA"/>
</dbReference>
<evidence type="ECO:0000313" key="4">
    <source>
        <dbReference type="Proteomes" id="UP000287033"/>
    </source>
</evidence>
<evidence type="ECO:0000313" key="3">
    <source>
        <dbReference type="EMBL" id="GCC37167.1"/>
    </source>
</evidence>
<accession>A0A401T3K1</accession>
<dbReference type="Proteomes" id="UP000287033">
    <property type="component" value="Unassembled WGS sequence"/>
</dbReference>
<evidence type="ECO:0008006" key="5">
    <source>
        <dbReference type="Google" id="ProtNLM"/>
    </source>
</evidence>
<evidence type="ECO:0000256" key="2">
    <source>
        <dbReference type="ARBA" id="ARBA00022700"/>
    </source>
</evidence>
<proteinExistence type="inferred from homology"/>
<dbReference type="GO" id="GO:0009968">
    <property type="term" value="P:negative regulation of signal transduction"/>
    <property type="evidence" value="ECO:0007669"/>
    <property type="project" value="UniProtKB-KW"/>
</dbReference>
<reference evidence="3 4" key="1">
    <citation type="journal article" date="2018" name="Nat. Ecol. Evol.">
        <title>Shark genomes provide insights into elasmobranch evolution and the origin of vertebrates.</title>
        <authorList>
            <person name="Hara Y"/>
            <person name="Yamaguchi K"/>
            <person name="Onimaru K"/>
            <person name="Kadota M"/>
            <person name="Koyanagi M"/>
            <person name="Keeley SD"/>
            <person name="Tatsumi K"/>
            <person name="Tanaka K"/>
            <person name="Motone F"/>
            <person name="Kageyama Y"/>
            <person name="Nozu R"/>
            <person name="Adachi N"/>
            <person name="Nishimura O"/>
            <person name="Nakagawa R"/>
            <person name="Tanegashima C"/>
            <person name="Kiyatake I"/>
            <person name="Matsumoto R"/>
            <person name="Murakumo K"/>
            <person name="Nishida K"/>
            <person name="Terakita A"/>
            <person name="Kuratani S"/>
            <person name="Sato K"/>
            <person name="Hyodo S Kuraku.S."/>
        </authorList>
    </citation>
    <scope>NUCLEOTIDE SEQUENCE [LARGE SCALE GENOMIC DNA]</scope>
</reference>
<name>A0A401T3K1_CHIPU</name>
<dbReference type="InterPro" id="IPR026512">
    <property type="entry name" value="RGS7BP/RGS9BP"/>
</dbReference>
<comment type="caution">
    <text evidence="3">The sequence shown here is derived from an EMBL/GenBank/DDBJ whole genome shotgun (WGS) entry which is preliminary data.</text>
</comment>
<keyword evidence="4" id="KW-1185">Reference proteome</keyword>
<dbReference type="OMA" id="QTRSKGC"/>
<dbReference type="OrthoDB" id="9876293at2759"/>
<comment type="similarity">
    <text evidence="1">Belongs to the RGS7BP/RGS9BP family.</text>
</comment>
<keyword evidence="2" id="KW-0734">Signal transduction inhibitor</keyword>
<organism evidence="3 4">
    <name type="scientific">Chiloscyllium punctatum</name>
    <name type="common">Brownbanded bambooshark</name>
    <name type="synonym">Hemiscyllium punctatum</name>
    <dbReference type="NCBI Taxonomy" id="137246"/>
    <lineage>
        <taxon>Eukaryota</taxon>
        <taxon>Metazoa</taxon>
        <taxon>Chordata</taxon>
        <taxon>Craniata</taxon>
        <taxon>Vertebrata</taxon>
        <taxon>Chondrichthyes</taxon>
        <taxon>Elasmobranchii</taxon>
        <taxon>Galeomorphii</taxon>
        <taxon>Galeoidea</taxon>
        <taxon>Orectolobiformes</taxon>
        <taxon>Hemiscylliidae</taxon>
        <taxon>Chiloscyllium</taxon>
    </lineage>
</organism>